<gene>
    <name evidence="9" type="ORF">ABV408_00385</name>
</gene>
<dbReference type="Gene3D" id="1.20.1600.10">
    <property type="entry name" value="Outer membrane efflux proteins (OEP)"/>
    <property type="match status" value="1"/>
</dbReference>
<dbReference type="AlphaFoldDB" id="A0AB74UD17"/>
<dbReference type="PANTHER" id="PTHR30026">
    <property type="entry name" value="OUTER MEMBRANE PROTEIN TOLC"/>
    <property type="match status" value="1"/>
</dbReference>
<keyword evidence="5" id="KW-0812">Transmembrane</keyword>
<dbReference type="PANTHER" id="PTHR30026:SF20">
    <property type="entry name" value="OUTER MEMBRANE PROTEIN TOLC"/>
    <property type="match status" value="1"/>
</dbReference>
<keyword evidence="3" id="KW-0813">Transport</keyword>
<dbReference type="GO" id="GO:0009279">
    <property type="term" value="C:cell outer membrane"/>
    <property type="evidence" value="ECO:0007669"/>
    <property type="project" value="UniProtKB-SubCell"/>
</dbReference>
<comment type="subcellular location">
    <subcellularLocation>
        <location evidence="1">Cell outer membrane</location>
    </subcellularLocation>
</comment>
<evidence type="ECO:0000256" key="2">
    <source>
        <dbReference type="ARBA" id="ARBA00007613"/>
    </source>
</evidence>
<proteinExistence type="inferred from homology"/>
<evidence type="ECO:0000256" key="5">
    <source>
        <dbReference type="ARBA" id="ARBA00022692"/>
    </source>
</evidence>
<evidence type="ECO:0000256" key="4">
    <source>
        <dbReference type="ARBA" id="ARBA00022452"/>
    </source>
</evidence>
<dbReference type="InterPro" id="IPR003423">
    <property type="entry name" value="OMP_efflux"/>
</dbReference>
<sequence length="509" mass="56734">MLAGVLMAAPSASADFFANIARSSVIAPEDGETWRTSGQLPLTATPVERPGTPLPGDDAGDGQSELPSLPQLFAHALEHEASLTSQRLRAQAEGLEVPLAWARFKPQIDASLSRSYTRSRNIYTDGNVQSCIDDPETGVPAAGEAFERRCQGIATDTDRRLSLSQPLFSMERVRQLQKANRQRDAAWLQVETHERDLALQVAETYLDSFYYALRVDLLESKRESLDLQVRQAQRAYDLGIGDRIDLLAAQAEFDRTLADIAAARDDVIDSLTALERLTGITVDFDGFVLRELPVDGFEPPVVLAKLKDSIANNADVRLAEARRRLAHADIDTRRADYYPELTLGLSYSKRDSDDPYRDSEDKRATLQASVNLYRGGYTQTRVRQGTLLEKAAMADVANAQRQTWEQIRQYRRSIGADIKRLQALARSIDSGELYLEAADKGAALGLRDLVDVLDARADLYTQRIQYVEVFRRWLLDRLKLEAAVGDLDTNDMVNVMRQLNHIVARPATG</sequence>
<keyword evidence="7" id="KW-0998">Cell outer membrane</keyword>
<reference evidence="9" key="1">
    <citation type="submission" date="2024-06" db="EMBL/GenBank/DDBJ databases">
        <title>Complete genome of Salinicola endophyticus HNIBRBA4755.</title>
        <authorList>
            <person name="Shin S.Y."/>
            <person name="Kang H."/>
            <person name="Song J."/>
        </authorList>
    </citation>
    <scope>NUCLEOTIDE SEQUENCE</scope>
    <source>
        <strain evidence="9">HNIBRBA4755</strain>
    </source>
</reference>
<dbReference type="GO" id="GO:0015562">
    <property type="term" value="F:efflux transmembrane transporter activity"/>
    <property type="evidence" value="ECO:0007669"/>
    <property type="project" value="InterPro"/>
</dbReference>
<dbReference type="GO" id="GO:0015288">
    <property type="term" value="F:porin activity"/>
    <property type="evidence" value="ECO:0007669"/>
    <property type="project" value="TreeGrafter"/>
</dbReference>
<evidence type="ECO:0000256" key="8">
    <source>
        <dbReference type="SAM" id="MobiDB-lite"/>
    </source>
</evidence>
<keyword evidence="4" id="KW-1134">Transmembrane beta strand</keyword>
<feature type="region of interest" description="Disordered" evidence="8">
    <location>
        <begin position="30"/>
        <end position="65"/>
    </location>
</feature>
<protein>
    <submittedName>
        <fullName evidence="9">TolC family protein</fullName>
    </submittedName>
</protein>
<dbReference type="RefSeq" id="WP_353980579.1">
    <property type="nucleotide sequence ID" value="NZ_CP159578.1"/>
</dbReference>
<keyword evidence="6" id="KW-0472">Membrane</keyword>
<dbReference type="EMBL" id="CP159578">
    <property type="protein sequence ID" value="XCJ79665.1"/>
    <property type="molecule type" value="Genomic_DNA"/>
</dbReference>
<dbReference type="Pfam" id="PF02321">
    <property type="entry name" value="OEP"/>
    <property type="match status" value="2"/>
</dbReference>
<name>A0AB74UD17_9GAMM</name>
<organism evidence="9">
    <name type="scientific">Salinicola endophyticus</name>
    <dbReference type="NCBI Taxonomy" id="1949083"/>
    <lineage>
        <taxon>Bacteria</taxon>
        <taxon>Pseudomonadati</taxon>
        <taxon>Pseudomonadota</taxon>
        <taxon>Gammaproteobacteria</taxon>
        <taxon>Oceanospirillales</taxon>
        <taxon>Halomonadaceae</taxon>
        <taxon>Salinicola</taxon>
    </lineage>
</organism>
<comment type="similarity">
    <text evidence="2">Belongs to the outer membrane factor (OMF) (TC 1.B.17) family.</text>
</comment>
<evidence type="ECO:0000313" key="9">
    <source>
        <dbReference type="EMBL" id="XCJ79665.1"/>
    </source>
</evidence>
<dbReference type="InterPro" id="IPR051906">
    <property type="entry name" value="TolC-like"/>
</dbReference>
<evidence type="ECO:0000256" key="3">
    <source>
        <dbReference type="ARBA" id="ARBA00022448"/>
    </source>
</evidence>
<dbReference type="GO" id="GO:1990281">
    <property type="term" value="C:efflux pump complex"/>
    <property type="evidence" value="ECO:0007669"/>
    <property type="project" value="TreeGrafter"/>
</dbReference>
<evidence type="ECO:0000256" key="1">
    <source>
        <dbReference type="ARBA" id="ARBA00004442"/>
    </source>
</evidence>
<dbReference type="SUPFAM" id="SSF56954">
    <property type="entry name" value="Outer membrane efflux proteins (OEP)"/>
    <property type="match status" value="1"/>
</dbReference>
<evidence type="ECO:0000256" key="6">
    <source>
        <dbReference type="ARBA" id="ARBA00023136"/>
    </source>
</evidence>
<evidence type="ECO:0000256" key="7">
    <source>
        <dbReference type="ARBA" id="ARBA00023237"/>
    </source>
</evidence>
<accession>A0AB74UD17</accession>